<evidence type="ECO:0000313" key="4">
    <source>
        <dbReference type="EMBL" id="CAL4788967.1"/>
    </source>
</evidence>
<dbReference type="EMBL" id="CAMXCT010002977">
    <property type="protein sequence ID" value="CAI4001655.1"/>
    <property type="molecule type" value="Genomic_DNA"/>
</dbReference>
<gene>
    <name evidence="3" type="ORF">C1SCF055_LOCUS27681</name>
</gene>
<keyword evidence="2" id="KW-0472">Membrane</keyword>
<reference evidence="3" key="1">
    <citation type="submission" date="2022-10" db="EMBL/GenBank/DDBJ databases">
        <authorList>
            <person name="Chen Y."/>
            <person name="Dougan E. K."/>
            <person name="Chan C."/>
            <person name="Rhodes N."/>
            <person name="Thang M."/>
        </authorList>
    </citation>
    <scope>NUCLEOTIDE SEQUENCE</scope>
</reference>
<comment type="caution">
    <text evidence="3">The sequence shown here is derived from an EMBL/GenBank/DDBJ whole genome shotgun (WGS) entry which is preliminary data.</text>
</comment>
<proteinExistence type="predicted"/>
<feature type="transmembrane region" description="Helical" evidence="2">
    <location>
        <begin position="23"/>
        <end position="56"/>
    </location>
</feature>
<dbReference type="EMBL" id="CAMXCT030002977">
    <property type="protein sequence ID" value="CAL4788967.1"/>
    <property type="molecule type" value="Genomic_DNA"/>
</dbReference>
<keyword evidence="5" id="KW-1185">Reference proteome</keyword>
<dbReference type="AlphaFoldDB" id="A0A9P1D1Q8"/>
<dbReference type="GO" id="GO:0031123">
    <property type="term" value="P:RNA 3'-end processing"/>
    <property type="evidence" value="ECO:0007669"/>
    <property type="project" value="TreeGrafter"/>
</dbReference>
<keyword evidence="2" id="KW-0812">Transmembrane</keyword>
<accession>A0A9P1D1Q8</accession>
<dbReference type="EMBL" id="CAMXCT020002977">
    <property type="protein sequence ID" value="CAL1155030.1"/>
    <property type="molecule type" value="Genomic_DNA"/>
</dbReference>
<dbReference type="PANTHER" id="PTHR12271:SF40">
    <property type="entry name" value="POLY(A) RNA POLYMERASE GLD2"/>
    <property type="match status" value="1"/>
</dbReference>
<sequence length="501" mass="54652">MPSMSKVNVSFLPSMTKPSNYNLLILLVISALCAIVPLDLTQLIFAVLGALCYYMVQSLQRSMGLPGQKKLPKSPIEKAEPREVKKRRTNRKPLTEGTHVDAAAQPACVPILAPKFKGESLEDEVQELIAQIMPTASSQRGVDRLAEAIRVMLASSLPEVEVTGFANSDLSRGRANGVAVPDVDIVIQVRPDSVASKLPSKGVAEPRMLQKWALRICADRLVSGGFKFRRSGFRGNEPKMTLLVPSELKIFDTAVPIDISVNAVTPLHSAALISECGNLNPQSKELILLIRRWAKDRGICHAPKGHLSPYVWSLLVVYYLQVAQKEPLLPPVAEFQAIKDLLPAGCGKTAQPWRGKASELTAAELLKGFMQFYNSFPWKSEAVCVLKGTQGPMPLSLPIHIIEHEDGPKTTECGPNIEDPFAPKKNLGSGMTWWSWLRMKEELARAHTLLEQDTSLSTLLAPWSPEGPEEAPDSAPGLVSCGAANHRSKSVVVLSTDGPIF</sequence>
<dbReference type="Proteomes" id="UP001152797">
    <property type="component" value="Unassembled WGS sequence"/>
</dbReference>
<protein>
    <submittedName>
        <fullName evidence="4">Caffeine-induced protein 16</fullName>
    </submittedName>
</protein>
<keyword evidence="2" id="KW-1133">Transmembrane helix</keyword>
<organism evidence="3">
    <name type="scientific">Cladocopium goreaui</name>
    <dbReference type="NCBI Taxonomy" id="2562237"/>
    <lineage>
        <taxon>Eukaryota</taxon>
        <taxon>Sar</taxon>
        <taxon>Alveolata</taxon>
        <taxon>Dinophyceae</taxon>
        <taxon>Suessiales</taxon>
        <taxon>Symbiodiniaceae</taxon>
        <taxon>Cladocopium</taxon>
    </lineage>
</organism>
<evidence type="ECO:0000313" key="3">
    <source>
        <dbReference type="EMBL" id="CAI4001655.1"/>
    </source>
</evidence>
<dbReference type="OrthoDB" id="434989at2759"/>
<dbReference type="GO" id="GO:0016779">
    <property type="term" value="F:nucleotidyltransferase activity"/>
    <property type="evidence" value="ECO:0007669"/>
    <property type="project" value="TreeGrafter"/>
</dbReference>
<evidence type="ECO:0000313" key="5">
    <source>
        <dbReference type="Proteomes" id="UP001152797"/>
    </source>
</evidence>
<dbReference type="SUPFAM" id="SSF81631">
    <property type="entry name" value="PAP/OAS1 substrate-binding domain"/>
    <property type="match status" value="1"/>
</dbReference>
<reference evidence="4 5" key="2">
    <citation type="submission" date="2024-05" db="EMBL/GenBank/DDBJ databases">
        <authorList>
            <person name="Chen Y."/>
            <person name="Shah S."/>
            <person name="Dougan E. K."/>
            <person name="Thang M."/>
            <person name="Chan C."/>
        </authorList>
    </citation>
    <scope>NUCLEOTIDE SEQUENCE [LARGE SCALE GENOMIC DNA]</scope>
</reference>
<feature type="region of interest" description="Disordered" evidence="1">
    <location>
        <begin position="65"/>
        <end position="91"/>
    </location>
</feature>
<evidence type="ECO:0000256" key="2">
    <source>
        <dbReference type="SAM" id="Phobius"/>
    </source>
</evidence>
<name>A0A9P1D1Q8_9DINO</name>
<dbReference type="PANTHER" id="PTHR12271">
    <property type="entry name" value="POLY A POLYMERASE CID PAP -RELATED"/>
    <property type="match status" value="1"/>
</dbReference>
<dbReference type="Gene3D" id="1.10.1410.10">
    <property type="match status" value="1"/>
</dbReference>
<evidence type="ECO:0000256" key="1">
    <source>
        <dbReference type="SAM" id="MobiDB-lite"/>
    </source>
</evidence>